<feature type="compositionally biased region" description="Gly residues" evidence="1">
    <location>
        <begin position="30"/>
        <end position="39"/>
    </location>
</feature>
<feature type="compositionally biased region" description="Low complexity" evidence="1">
    <location>
        <begin position="78"/>
        <end position="91"/>
    </location>
</feature>
<evidence type="ECO:0000256" key="1">
    <source>
        <dbReference type="SAM" id="MobiDB-lite"/>
    </source>
</evidence>
<keyword evidence="3" id="KW-1185">Reference proteome</keyword>
<accession>A0ABU8Q019</accession>
<feature type="compositionally biased region" description="Basic and acidic residues" evidence="1">
    <location>
        <begin position="15"/>
        <end position="27"/>
    </location>
</feature>
<comment type="caution">
    <text evidence="2">The sequence shown here is derived from an EMBL/GenBank/DDBJ whole genome shotgun (WGS) entry which is preliminary data.</text>
</comment>
<protein>
    <recommendedName>
        <fullName evidence="4">Glucose starvation-inducible protein B</fullName>
    </recommendedName>
</protein>
<evidence type="ECO:0000313" key="3">
    <source>
        <dbReference type="Proteomes" id="UP001380365"/>
    </source>
</evidence>
<evidence type="ECO:0000313" key="2">
    <source>
        <dbReference type="EMBL" id="MEJ5093096.1"/>
    </source>
</evidence>
<organism evidence="2 3">
    <name type="scientific">Sphingomonas molluscorum</name>
    <dbReference type="NCBI Taxonomy" id="418184"/>
    <lineage>
        <taxon>Bacteria</taxon>
        <taxon>Pseudomonadati</taxon>
        <taxon>Pseudomonadota</taxon>
        <taxon>Alphaproteobacteria</taxon>
        <taxon>Sphingomonadales</taxon>
        <taxon>Sphingomonadaceae</taxon>
        <taxon>Sphingomonas</taxon>
    </lineage>
</organism>
<feature type="region of interest" description="Disordered" evidence="1">
    <location>
        <begin position="1"/>
        <end position="91"/>
    </location>
</feature>
<dbReference type="EMBL" id="JBBGZA010000001">
    <property type="protein sequence ID" value="MEJ5093096.1"/>
    <property type="molecule type" value="Genomic_DNA"/>
</dbReference>
<proteinExistence type="predicted"/>
<dbReference type="Proteomes" id="UP001380365">
    <property type="component" value="Unassembled WGS sequence"/>
</dbReference>
<name>A0ABU8Q019_9SPHN</name>
<reference evidence="2 3" key="1">
    <citation type="submission" date="2023-12" db="EMBL/GenBank/DDBJ databases">
        <title>Gut-associated functions are favored during microbiome assembly across C. elegans life.</title>
        <authorList>
            <person name="Zimmermann J."/>
        </authorList>
    </citation>
    <scope>NUCLEOTIDE SEQUENCE [LARGE SCALE GENOMIC DNA]</scope>
    <source>
        <strain evidence="2 3">JUb134</strain>
    </source>
</reference>
<dbReference type="RefSeq" id="WP_204991283.1">
    <property type="nucleotide sequence ID" value="NZ_JBBGZA010000001.1"/>
</dbReference>
<sequence length="91" mass="9047">MSDKQPMQAAGKGVAEGKDGVDQERVNGRNAGGESGGGAYPNPHTGKEEKQSGFLGHGGQTDIDYRGPGQGSEGEGKTGANANAGTGSNTD</sequence>
<evidence type="ECO:0008006" key="4">
    <source>
        <dbReference type="Google" id="ProtNLM"/>
    </source>
</evidence>
<gene>
    <name evidence="2" type="ORF">WH159_00860</name>
</gene>